<feature type="compositionally biased region" description="Acidic residues" evidence="11">
    <location>
        <begin position="475"/>
        <end position="487"/>
    </location>
</feature>
<feature type="domain" description="Sec16 central conserved" evidence="13">
    <location>
        <begin position="1045"/>
        <end position="1165"/>
    </location>
</feature>
<feature type="compositionally biased region" description="Polar residues" evidence="11">
    <location>
        <begin position="940"/>
        <end position="952"/>
    </location>
</feature>
<feature type="compositionally biased region" description="Acidic residues" evidence="11">
    <location>
        <begin position="448"/>
        <end position="462"/>
    </location>
</feature>
<dbReference type="InterPro" id="IPR024468">
    <property type="entry name" value="Sec16_N"/>
</dbReference>
<evidence type="ECO:0000256" key="6">
    <source>
        <dbReference type="ARBA" id="ARBA00022927"/>
    </source>
</evidence>
<keyword evidence="5 10" id="KW-0931">ER-Golgi transport</keyword>
<feature type="compositionally biased region" description="Basic and acidic residues" evidence="11">
    <location>
        <begin position="1801"/>
        <end position="1824"/>
    </location>
</feature>
<evidence type="ECO:0000259" key="14">
    <source>
        <dbReference type="Pfam" id="PF12935"/>
    </source>
</evidence>
<keyword evidence="6 10" id="KW-0653">Protein transport</keyword>
<comment type="function">
    <text evidence="9 10">Involved in the initiation of assembly of the COPII coat required for the formation of transport vesicles from the endoplasmic reticulum (ER) and the selection of cargo molecules. Also involved in autophagy.</text>
</comment>
<comment type="similarity">
    <text evidence="2 10">Belongs to the SEC16 family.</text>
</comment>
<evidence type="ECO:0000259" key="13">
    <source>
        <dbReference type="Pfam" id="PF12932"/>
    </source>
</evidence>
<feature type="compositionally biased region" description="Low complexity" evidence="11">
    <location>
        <begin position="498"/>
        <end position="509"/>
    </location>
</feature>
<keyword evidence="3 10" id="KW-0813">Transport</keyword>
<feature type="compositionally biased region" description="Polar residues" evidence="11">
    <location>
        <begin position="1"/>
        <end position="10"/>
    </location>
</feature>
<organism evidence="15 16">
    <name type="scientific">Sodiomyces alkalinus (strain CBS 110278 / VKM F-3762 / F11)</name>
    <name type="common">Alkaliphilic filamentous fungus</name>
    <dbReference type="NCBI Taxonomy" id="1314773"/>
    <lineage>
        <taxon>Eukaryota</taxon>
        <taxon>Fungi</taxon>
        <taxon>Dikarya</taxon>
        <taxon>Ascomycota</taxon>
        <taxon>Pezizomycotina</taxon>
        <taxon>Sordariomycetes</taxon>
        <taxon>Hypocreomycetidae</taxon>
        <taxon>Glomerellales</taxon>
        <taxon>Plectosphaerellaceae</taxon>
        <taxon>Sodiomyces</taxon>
    </lineage>
</organism>
<feature type="compositionally biased region" description="Basic and acidic residues" evidence="11">
    <location>
        <begin position="853"/>
        <end position="867"/>
    </location>
</feature>
<keyword evidence="7 10" id="KW-0072">Autophagy</keyword>
<evidence type="ECO:0000313" key="16">
    <source>
        <dbReference type="Proteomes" id="UP000272025"/>
    </source>
</evidence>
<dbReference type="PANTHER" id="PTHR13402:SF6">
    <property type="entry name" value="SECRETORY 16, ISOFORM I"/>
    <property type="match status" value="1"/>
</dbReference>
<name>A0A3N2Q5T5_SODAK</name>
<proteinExistence type="inferred from homology"/>
<feature type="compositionally biased region" description="Low complexity" evidence="11">
    <location>
        <begin position="436"/>
        <end position="447"/>
    </location>
</feature>
<feature type="compositionally biased region" description="Polar residues" evidence="11">
    <location>
        <begin position="901"/>
        <end position="910"/>
    </location>
</feature>
<dbReference type="CDD" id="cd09233">
    <property type="entry name" value="ACE1-Sec16-like"/>
    <property type="match status" value="1"/>
</dbReference>
<feature type="domain" description="Sec16 Sec23-binding" evidence="12">
    <location>
        <begin position="1223"/>
        <end position="1525"/>
    </location>
</feature>
<accession>A0A3N2Q5T5</accession>
<feature type="compositionally biased region" description="Polar residues" evidence="11">
    <location>
        <begin position="1708"/>
        <end position="1718"/>
    </location>
</feature>
<dbReference type="Pfam" id="PF12932">
    <property type="entry name" value="Sec16"/>
    <property type="match status" value="1"/>
</dbReference>
<reference evidence="15 16" key="1">
    <citation type="journal article" date="2018" name="Mol. Ecol.">
        <title>The obligate alkalophilic soda-lake fungus Sodiomyces alkalinus has shifted to a protein diet.</title>
        <authorList>
            <person name="Grum-Grzhimaylo A.A."/>
            <person name="Falkoski D.L."/>
            <person name="van den Heuvel J."/>
            <person name="Valero-Jimenez C.A."/>
            <person name="Min B."/>
            <person name="Choi I.G."/>
            <person name="Lipzen A."/>
            <person name="Daum C.G."/>
            <person name="Aanen D.K."/>
            <person name="Tsang A."/>
            <person name="Henrissat B."/>
            <person name="Bilanenko E.N."/>
            <person name="de Vries R.P."/>
            <person name="van Kan J.A.L."/>
            <person name="Grigoriev I.V."/>
            <person name="Debets A.J.M."/>
        </authorList>
    </citation>
    <scope>NUCLEOTIDE SEQUENCE [LARGE SCALE GENOMIC DNA]</scope>
    <source>
        <strain evidence="15 16">F11</strain>
    </source>
</reference>
<comment type="subcellular location">
    <subcellularLocation>
        <location evidence="1">Endoplasmic reticulum membrane</location>
        <topology evidence="1">Peripheral membrane protein</topology>
        <orientation evidence="1">Cytoplasmic side</orientation>
    </subcellularLocation>
</comment>
<dbReference type="Pfam" id="PF12935">
    <property type="entry name" value="Sec16_N"/>
    <property type="match status" value="1"/>
</dbReference>
<dbReference type="GO" id="GO:0015031">
    <property type="term" value="P:protein transport"/>
    <property type="evidence" value="ECO:0007669"/>
    <property type="project" value="UniProtKB-KW"/>
</dbReference>
<evidence type="ECO:0000256" key="8">
    <source>
        <dbReference type="ARBA" id="ARBA00023136"/>
    </source>
</evidence>
<feature type="compositionally biased region" description="Polar residues" evidence="11">
    <location>
        <begin position="416"/>
        <end position="434"/>
    </location>
</feature>
<evidence type="ECO:0000256" key="7">
    <source>
        <dbReference type="ARBA" id="ARBA00023006"/>
    </source>
</evidence>
<dbReference type="Pfam" id="PF12931">
    <property type="entry name" value="TPR_Sec16"/>
    <property type="match status" value="1"/>
</dbReference>
<evidence type="ECO:0000256" key="11">
    <source>
        <dbReference type="SAM" id="MobiDB-lite"/>
    </source>
</evidence>
<dbReference type="OrthoDB" id="8918678at2759"/>
<dbReference type="GO" id="GO:0012507">
    <property type="term" value="C:ER to Golgi transport vesicle membrane"/>
    <property type="evidence" value="ECO:0007669"/>
    <property type="project" value="TreeGrafter"/>
</dbReference>
<feature type="compositionally biased region" description="Low complexity" evidence="11">
    <location>
        <begin position="1597"/>
        <end position="1625"/>
    </location>
</feature>
<dbReference type="GO" id="GO:0016192">
    <property type="term" value="P:vesicle-mediated transport"/>
    <property type="evidence" value="ECO:0007669"/>
    <property type="project" value="UniProtKB-KW"/>
</dbReference>
<feature type="compositionally biased region" description="Polar residues" evidence="11">
    <location>
        <begin position="130"/>
        <end position="148"/>
    </location>
</feature>
<feature type="domain" description="Sec16 N-terminal" evidence="14">
    <location>
        <begin position="285"/>
        <end position="464"/>
    </location>
</feature>
<dbReference type="RefSeq" id="XP_028469950.1">
    <property type="nucleotide sequence ID" value="XM_028610136.1"/>
</dbReference>
<dbReference type="PANTHER" id="PTHR13402">
    <property type="entry name" value="RGPR-RELATED"/>
    <property type="match status" value="1"/>
</dbReference>
<feature type="compositionally biased region" description="Polar residues" evidence="11">
    <location>
        <begin position="245"/>
        <end position="259"/>
    </location>
</feature>
<dbReference type="GO" id="GO:0006914">
    <property type="term" value="P:autophagy"/>
    <property type="evidence" value="ECO:0007669"/>
    <property type="project" value="UniProtKB-KW"/>
</dbReference>
<dbReference type="GO" id="GO:0070971">
    <property type="term" value="C:endoplasmic reticulum exit site"/>
    <property type="evidence" value="ECO:0007669"/>
    <property type="project" value="UniProtKB-ARBA"/>
</dbReference>
<feature type="compositionally biased region" description="Polar residues" evidence="11">
    <location>
        <begin position="1641"/>
        <end position="1662"/>
    </location>
</feature>
<feature type="compositionally biased region" description="Pro residues" evidence="11">
    <location>
        <begin position="1923"/>
        <end position="1932"/>
    </location>
</feature>
<evidence type="ECO:0000256" key="4">
    <source>
        <dbReference type="ARBA" id="ARBA00022824"/>
    </source>
</evidence>
<dbReference type="GO" id="GO:0005789">
    <property type="term" value="C:endoplasmic reticulum membrane"/>
    <property type="evidence" value="ECO:0007669"/>
    <property type="project" value="UniProtKB-SubCell"/>
</dbReference>
<keyword evidence="16" id="KW-1185">Reference proteome</keyword>
<dbReference type="Gene3D" id="1.25.40.1030">
    <property type="match status" value="1"/>
</dbReference>
<dbReference type="STRING" id="1314773.A0A3N2Q5T5"/>
<evidence type="ECO:0000256" key="10">
    <source>
        <dbReference type="RuleBase" id="RU364101"/>
    </source>
</evidence>
<sequence length="2023" mass="214173">MSIDEQNSSWHPALMPNNAVDSLPADPDPHPDPHPQTNTEPLSTDPIQDGSPQTFDASTEAQSQGEALDTNTGNSNAWFTDEPTDDWPVLDDSNSVPAASTLPGAEQPSEESAAPIKPSDAIGAPKPEGQVQTQSRTDATAEDQSQPEAQPEVSAAGPALGHSSTVSFARTVSHEVSFNDEDDPEWNLSRTDTDPFKFMPPSDRTNSFPAVPPMDSTDTPLDDQPLPSSQAHDMIRELETDGRQSGDTAPEFNASSTADEQPGSHDAPTINGPQYFGRGTTDTNEDELGSRFEEGIPLIPREATDEKHQDNAQAATDAGVLFGDETEGDDDFFSQMQTSSTKQAHPDADDGFTLQRKSTMQVINALGASPMPTADTLDDMPEAAEEEEEEEEERHKNDRSTDAQMSTGGRGLGITMSAQEQSAADQAPTNQTGNGDDLAAKWQAALAADDDDDDFLIDETPVDSEAINPTAFLGSDDEGLLEDDDDQPSSTVQPSLQPAPATASVATAPLNHFPARYTPAAPSPNAVSQSTYVPSPQPSPMTMFSPSTPASGFTPTTSPYAMQPPHPPAQAAYRAPQARPEAPKAQSFVDKSKGGYTSPYDLPMEVVKPRKRASMQHLPRSIQTSSPPGPTSLPPRSSSMQTQMSPVPGPPPVVGHAGETPPVAQKPTAPPPKQKENFFEDLPVTSRPRPSSRQSNRLPSPSQISGPPGPISISTSLPSSASEPNFAIDSPKHDAPSISRPSSTGLPNLVAPPRVSPYASLPSAPQPSPGMQSNSRYSPAPAQGPLANGTARPGSSSRYSPAPTGSRPPSASYSSAPAPAVLPHQPRTSSPLAHFEISHERAQSAPLPNGEHSPQDRRFGSHHEPRLQRVPSLPPTHEVEEEEDLKDPQPPPPSGGRYTPVTASTESKYASASPLAGRHTPPPSLRPSSSHAMLSPPKRASSNYAPQPTGLSPDQGFAPPRRSQTQSPSAMLGNRTEAQASETVVRPSSMHGPATSSQPSPSAHGAYAAVASRSRGRPRGTSQSFSMIAPTDGRENDPLQRWKGAPLFSWGVGGTLVTSFPKDVPRYGMGQAAPMIVRTPGEVRIQSIKDVQPLEETLAKFPGPLKGKSKKKETIAWLTAGIEALEKSLPDHSFQTQTHLSHEDKRAAERVLLWKILAIFIEYDGALEGNPQVEKAVRDVLSLDLPSEPSEAAPLYGSGAVLDTSAATKMQAEAVDSGAVEQIRKHLLAGEREKAAWAAADKRLWGHAMLISNTVSPDLYKKVAQEFIRKEVNYPGHNNESIATLYNIFAGNHEECVDELVPSHARAGLHLVNTTSTTSTAKDALDGLDKWRETLGLVLSNRSADDIRALNALGNLLSTYGRAEAAHVCFLFARKATVFGGLDDPTASFVLLGADHRTQAEQFAKDTEALLLSEVYEYGLSLGSGSMSTGVPHLAAYKLQHAVVLAEHGFRDKALQYCEAIAASTVAQTKRSPYHHALLEAAVDDLTKRLKQAPKEESSSWISKPSMNKVSDSMWNRFNKFVAGDEAEGAAAGAQGENGVETGPFARIAGGTPTISPSPSMSNFDVYATSRPIPIPISTASAPPPVPATRAASRYAPMAGQAAASSGSHESGSPYTPYTPHAPAPRSSMESQPGHGAGNYAPQQYTPQGAGTLPSQAQSATAPATGAEAEQPNGSALAPSPYGPYGSQQPPTAASAGTFVPAEPNGESEPTQGFQPLSSGYEPPSMVPSEVRESQQTEESGTAGGFEPPSYQPYGYEPPSYEPYTEPSNEEGEDGGEAKRKKKSIMDDDDDGIPALRAQAKTKEEKDRENEEMFRKAAEEDAKRAAQQQSAKKGWGFTSWFGGKKEASADLQQANKPIKAKLGEASSFVYDPELKRWVNKKAGADQNQARTETPPPPRSGSRSHANTPSPPPAGGAASAPPMTGRPPRPPMTPAGSNGGKAPSQQERPSSQGSLGPPGGPPPFMARSVSNHSVGGPPSGPPSRPTTSMSNASSIDDLLGPAVPRKAGAKKARKSGRYVDVMAK</sequence>
<dbReference type="Proteomes" id="UP000272025">
    <property type="component" value="Unassembled WGS sequence"/>
</dbReference>
<feature type="compositionally biased region" description="Basic residues" evidence="11">
    <location>
        <begin position="2006"/>
        <end position="2015"/>
    </location>
</feature>
<feature type="compositionally biased region" description="Low complexity" evidence="11">
    <location>
        <begin position="686"/>
        <end position="724"/>
    </location>
</feature>
<evidence type="ECO:0000256" key="5">
    <source>
        <dbReference type="ARBA" id="ARBA00022892"/>
    </source>
</evidence>
<protein>
    <recommendedName>
        <fullName evidence="10">Protein transport protein sec16</fullName>
    </recommendedName>
</protein>
<feature type="compositionally biased region" description="Low complexity" evidence="11">
    <location>
        <begin position="569"/>
        <end position="580"/>
    </location>
</feature>
<gene>
    <name evidence="15" type="ORF">SODALDRAFT_326309</name>
</gene>
<evidence type="ECO:0000256" key="3">
    <source>
        <dbReference type="ARBA" id="ARBA00022448"/>
    </source>
</evidence>
<feature type="compositionally biased region" description="Polar residues" evidence="11">
    <location>
        <begin position="334"/>
        <end position="343"/>
    </location>
</feature>
<feature type="compositionally biased region" description="Acidic residues" evidence="11">
    <location>
        <begin position="376"/>
        <end position="392"/>
    </location>
</feature>
<evidence type="ECO:0000256" key="9">
    <source>
        <dbReference type="ARBA" id="ARBA00024687"/>
    </source>
</evidence>
<dbReference type="InterPro" id="IPR024340">
    <property type="entry name" value="Sec16_CCD"/>
</dbReference>
<dbReference type="GO" id="GO:0007030">
    <property type="term" value="P:Golgi organization"/>
    <property type="evidence" value="ECO:0007669"/>
    <property type="project" value="TreeGrafter"/>
</dbReference>
<evidence type="ECO:0000256" key="2">
    <source>
        <dbReference type="ARBA" id="ARBA00005927"/>
    </source>
</evidence>
<feature type="compositionally biased region" description="Low complexity" evidence="11">
    <location>
        <begin position="540"/>
        <end position="551"/>
    </location>
</feature>
<dbReference type="GO" id="GO:0070973">
    <property type="term" value="P:protein localization to endoplasmic reticulum exit site"/>
    <property type="evidence" value="ECO:0007669"/>
    <property type="project" value="TreeGrafter"/>
</dbReference>
<feature type="compositionally biased region" description="Polar residues" evidence="11">
    <location>
        <begin position="162"/>
        <end position="176"/>
    </location>
</feature>
<dbReference type="EMBL" id="ML119051">
    <property type="protein sequence ID" value="ROT42144.1"/>
    <property type="molecule type" value="Genomic_DNA"/>
</dbReference>
<dbReference type="InterPro" id="IPR024298">
    <property type="entry name" value="Sec16_Sec23-bd"/>
</dbReference>
<feature type="compositionally biased region" description="Polar residues" evidence="11">
    <location>
        <begin position="36"/>
        <end position="78"/>
    </location>
</feature>
<feature type="region of interest" description="Disordered" evidence="11">
    <location>
        <begin position="1"/>
        <end position="1037"/>
    </location>
</feature>
<keyword evidence="8 10" id="KW-0472">Membrane</keyword>
<feature type="compositionally biased region" description="Low complexity" evidence="11">
    <location>
        <begin position="808"/>
        <end position="819"/>
    </location>
</feature>
<evidence type="ECO:0000256" key="1">
    <source>
        <dbReference type="ARBA" id="ARBA00004397"/>
    </source>
</evidence>
<feature type="region of interest" description="Disordered" evidence="11">
    <location>
        <begin position="1597"/>
        <end position="1841"/>
    </location>
</feature>
<feature type="region of interest" description="Disordered" evidence="11">
    <location>
        <begin position="1879"/>
        <end position="2023"/>
    </location>
</feature>
<dbReference type="FunFam" id="1.25.40.1030:FF:000008">
    <property type="entry name" value="Protein transport protein sec16"/>
    <property type="match status" value="1"/>
</dbReference>
<evidence type="ECO:0000313" key="15">
    <source>
        <dbReference type="EMBL" id="ROT42144.1"/>
    </source>
</evidence>
<keyword evidence="4 10" id="KW-0256">Endoplasmic reticulum</keyword>
<evidence type="ECO:0000259" key="12">
    <source>
        <dbReference type="Pfam" id="PF12931"/>
    </source>
</evidence>
<feature type="compositionally biased region" description="Low complexity" evidence="11">
    <location>
        <begin position="1747"/>
        <end position="1767"/>
    </location>
</feature>
<dbReference type="GeneID" id="39578614"/>
<feature type="compositionally biased region" description="Basic and acidic residues" evidence="11">
    <location>
        <begin position="233"/>
        <end position="244"/>
    </location>
</feature>